<gene>
    <name evidence="1" type="ORF">GXX24_04460</name>
</gene>
<dbReference type="AlphaFoldDB" id="A0A832PKW3"/>
<evidence type="ECO:0000313" key="1">
    <source>
        <dbReference type="EMBL" id="HHW33383.1"/>
    </source>
</evidence>
<protein>
    <submittedName>
        <fullName evidence="1">Uncharacterized protein</fullName>
    </submittedName>
</protein>
<dbReference type="RefSeq" id="WP_303729484.1">
    <property type="nucleotide sequence ID" value="NZ_DULP01000071.1"/>
</dbReference>
<accession>A0A832PKW3</accession>
<dbReference type="EMBL" id="DULP01000071">
    <property type="protein sequence ID" value="HHW33383.1"/>
    <property type="molecule type" value="Genomic_DNA"/>
</dbReference>
<organism evidence="1 2">
    <name type="scientific">Paracoccus solventivorans</name>
    <dbReference type="NCBI Taxonomy" id="53463"/>
    <lineage>
        <taxon>Bacteria</taxon>
        <taxon>Pseudomonadati</taxon>
        <taxon>Pseudomonadota</taxon>
        <taxon>Alphaproteobacteria</taxon>
        <taxon>Rhodobacterales</taxon>
        <taxon>Paracoccaceae</taxon>
        <taxon>Paracoccus</taxon>
    </lineage>
</organism>
<reference evidence="1 2" key="1">
    <citation type="journal article" date="2020" name="Biotechnol. Biofuels">
        <title>New insights from the biogas microbiome by comprehensive genome-resolved metagenomics of nearly 1600 species originating from multiple anaerobic digesters.</title>
        <authorList>
            <person name="Campanaro S."/>
            <person name="Treu L."/>
            <person name="Rodriguez-R L.M."/>
            <person name="Kovalovszki A."/>
            <person name="Ziels R.M."/>
            <person name="Maus I."/>
            <person name="Zhu X."/>
            <person name="Kougias P.G."/>
            <person name="Basile A."/>
            <person name="Luo G."/>
            <person name="Schluter A."/>
            <person name="Konstantinidis K.T."/>
            <person name="Angelidaki I."/>
        </authorList>
    </citation>
    <scope>NUCLEOTIDE SEQUENCE [LARGE SCALE GENOMIC DNA]</scope>
    <source>
        <strain evidence="1">AS04akNAM_125</strain>
    </source>
</reference>
<name>A0A832PKW3_9RHOB</name>
<dbReference type="Proteomes" id="UP000580830">
    <property type="component" value="Unassembled WGS sequence"/>
</dbReference>
<evidence type="ECO:0000313" key="2">
    <source>
        <dbReference type="Proteomes" id="UP000580830"/>
    </source>
</evidence>
<sequence>MGKYDKDRHQKEMAIRYCIASGMSPCLEVVVPSVSDLSDTVETLTDIDVLGLEFIADGGFRRTIFDCKTTNKMSPINRAFWASGLATYTGCDDAIVILKNRAVYNHRISSLKIKVDLHDDQSFENLGRTFDQEFDRDNFYQSSIDRWNEVYDIYQRNEWSDGLYRLGRNHAPVTYEPWRVFRRLVADMRSVKGHFDPAKDAHVALFLDVLSAVFILWSSLGRDIRRFYDPKMTKFEFERALRYYIWGGKESYQIRQEIRQRAEAGDVAQEFPAWDKLVSLAGLVITAPQEIFGCASVSRDLAIRTLCGINKDHDKRLSAVLSSNRRARQFVMAVVDYMIAASGIPKDFSAKIQNELGGL</sequence>
<comment type="caution">
    <text evidence="1">The sequence shown here is derived from an EMBL/GenBank/DDBJ whole genome shotgun (WGS) entry which is preliminary data.</text>
</comment>
<proteinExistence type="predicted"/>